<organism evidence="3 4">
    <name type="scientific">Ostreococcus lucimarinus (strain CCE9901)</name>
    <dbReference type="NCBI Taxonomy" id="436017"/>
    <lineage>
        <taxon>Eukaryota</taxon>
        <taxon>Viridiplantae</taxon>
        <taxon>Chlorophyta</taxon>
        <taxon>Mamiellophyceae</taxon>
        <taxon>Mamiellales</taxon>
        <taxon>Bathycoccaceae</taxon>
        <taxon>Ostreococcus</taxon>
    </lineage>
</organism>
<name>A4S8P3_OSTLU</name>
<dbReference type="InterPro" id="IPR009091">
    <property type="entry name" value="RCC1/BLIP-II"/>
</dbReference>
<dbReference type="eggNOG" id="KOG1426">
    <property type="taxonomic scope" value="Eukaryota"/>
</dbReference>
<dbReference type="PANTHER" id="PTHR22870:SF408">
    <property type="entry name" value="OS09G0560450 PROTEIN"/>
    <property type="match status" value="1"/>
</dbReference>
<evidence type="ECO:0000256" key="1">
    <source>
        <dbReference type="ARBA" id="ARBA00022737"/>
    </source>
</evidence>
<dbReference type="Gene3D" id="2.130.10.30">
    <property type="entry name" value="Regulator of chromosome condensation 1/beta-lactamase-inhibitor protein II"/>
    <property type="match status" value="1"/>
</dbReference>
<feature type="repeat" description="RCC1" evidence="2">
    <location>
        <begin position="22"/>
        <end position="77"/>
    </location>
</feature>
<dbReference type="InterPro" id="IPR051210">
    <property type="entry name" value="Ub_ligase/GEF_domain"/>
</dbReference>
<dbReference type="KEGG" id="olu:OSTLU_40439"/>
<feature type="non-terminal residue" evidence="3">
    <location>
        <position position="160"/>
    </location>
</feature>
<proteinExistence type="predicted"/>
<dbReference type="EMBL" id="CP000595">
    <property type="protein sequence ID" value="ABO99954.1"/>
    <property type="molecule type" value="Genomic_DNA"/>
</dbReference>
<evidence type="ECO:0000256" key="2">
    <source>
        <dbReference type="PROSITE-ProRule" id="PRU00235"/>
    </source>
</evidence>
<keyword evidence="1" id="KW-0677">Repeat</keyword>
<dbReference type="STRING" id="436017.A4S8P3"/>
<accession>A4S8P3</accession>
<evidence type="ECO:0000313" key="3">
    <source>
        <dbReference type="EMBL" id="ABO99954.1"/>
    </source>
</evidence>
<dbReference type="OrthoDB" id="1893551at2759"/>
<keyword evidence="4" id="KW-1185">Reference proteome</keyword>
<dbReference type="SUPFAM" id="SSF50985">
    <property type="entry name" value="RCC1/BLIP-II"/>
    <property type="match status" value="1"/>
</dbReference>
<sequence length="160" mass="16979">MKANVSRVSTSKFHALAVDESGSVYAWGCARDGVLGFGRERGDEAVVFPTLVRSFGCDVRVVRVSAGLAHSAVTTDAFETFTWGNGALGRLGYSVAVDDSASDDERERERRCTQFTPRKVPNMAGARAVDVSCGDTFTAVLDADGAVWTMGSNARGALGY</sequence>
<dbReference type="AlphaFoldDB" id="A4S8P3"/>
<evidence type="ECO:0000313" key="4">
    <source>
        <dbReference type="Proteomes" id="UP000001568"/>
    </source>
</evidence>
<feature type="repeat" description="RCC1" evidence="2">
    <location>
        <begin position="78"/>
        <end position="144"/>
    </location>
</feature>
<dbReference type="RefSeq" id="XP_001421661.1">
    <property type="nucleotide sequence ID" value="XM_001421624.1"/>
</dbReference>
<dbReference type="Pfam" id="PF00415">
    <property type="entry name" value="RCC1"/>
    <property type="match status" value="2"/>
</dbReference>
<dbReference type="PROSITE" id="PS50012">
    <property type="entry name" value="RCC1_3"/>
    <property type="match status" value="2"/>
</dbReference>
<dbReference type="GeneID" id="5005800"/>
<dbReference type="HOGENOM" id="CLU_1880870_0_0_1"/>
<protein>
    <submittedName>
        <fullName evidence="3">Uncharacterized protein</fullName>
    </submittedName>
</protein>
<dbReference type="Gramene" id="ABO99954">
    <property type="protein sequence ID" value="ABO99954"/>
    <property type="gene ID" value="OSTLU_40439"/>
</dbReference>
<dbReference type="PANTHER" id="PTHR22870">
    <property type="entry name" value="REGULATOR OF CHROMOSOME CONDENSATION"/>
    <property type="match status" value="1"/>
</dbReference>
<reference evidence="3 4" key="1">
    <citation type="journal article" date="2007" name="Proc. Natl. Acad. Sci. U.S.A.">
        <title>The tiny eukaryote Ostreococcus provides genomic insights into the paradox of plankton speciation.</title>
        <authorList>
            <person name="Palenik B."/>
            <person name="Grimwood J."/>
            <person name="Aerts A."/>
            <person name="Rouze P."/>
            <person name="Salamov A."/>
            <person name="Putnam N."/>
            <person name="Dupont C."/>
            <person name="Jorgensen R."/>
            <person name="Derelle E."/>
            <person name="Rombauts S."/>
            <person name="Zhou K."/>
            <person name="Otillar R."/>
            <person name="Merchant S.S."/>
            <person name="Podell S."/>
            <person name="Gaasterland T."/>
            <person name="Napoli C."/>
            <person name="Gendler K."/>
            <person name="Manuell A."/>
            <person name="Tai V."/>
            <person name="Vallon O."/>
            <person name="Piganeau G."/>
            <person name="Jancek S."/>
            <person name="Heijde M."/>
            <person name="Jabbari K."/>
            <person name="Bowler C."/>
            <person name="Lohr M."/>
            <person name="Robbens S."/>
            <person name="Werner G."/>
            <person name="Dubchak I."/>
            <person name="Pazour G.J."/>
            <person name="Ren Q."/>
            <person name="Paulsen I."/>
            <person name="Delwiche C."/>
            <person name="Schmutz J."/>
            <person name="Rokhsar D."/>
            <person name="Van de Peer Y."/>
            <person name="Moreau H."/>
            <person name="Grigoriev I.V."/>
        </authorList>
    </citation>
    <scope>NUCLEOTIDE SEQUENCE [LARGE SCALE GENOMIC DNA]</scope>
    <source>
        <strain evidence="3 4">CCE9901</strain>
    </source>
</reference>
<dbReference type="Proteomes" id="UP000001568">
    <property type="component" value="Chromosome 15"/>
</dbReference>
<gene>
    <name evidence="3" type="ORF">OSTLU_40439</name>
</gene>
<dbReference type="InterPro" id="IPR000408">
    <property type="entry name" value="Reg_chr_condens"/>
</dbReference>